<proteinExistence type="inferred from homology"/>
<comment type="caution">
    <text evidence="5">The sequence shown here is derived from an EMBL/GenBank/DDBJ whole genome shotgun (WGS) entry which is preliminary data.</text>
</comment>
<gene>
    <name evidence="5" type="ORF">GCM10007895_11640</name>
</gene>
<dbReference type="InterPro" id="IPR052193">
    <property type="entry name" value="Peptidase_C59"/>
</dbReference>
<dbReference type="PROSITE" id="PS51257">
    <property type="entry name" value="PROKAR_LIPOPROTEIN"/>
    <property type="match status" value="1"/>
</dbReference>
<keyword evidence="2 5" id="KW-0378">Hydrolase</keyword>
<evidence type="ECO:0000256" key="3">
    <source>
        <dbReference type="SAM" id="SignalP"/>
    </source>
</evidence>
<comment type="similarity">
    <text evidence="1">Belongs to the peptidase C59 family.</text>
</comment>
<dbReference type="Gene3D" id="3.60.60.10">
    <property type="entry name" value="Penicillin V Acylase, Chain A"/>
    <property type="match status" value="1"/>
</dbReference>
<organism evidence="5 6">
    <name type="scientific">Paraferrimonas sedimenticola</name>
    <dbReference type="NCBI Taxonomy" id="375674"/>
    <lineage>
        <taxon>Bacteria</taxon>
        <taxon>Pseudomonadati</taxon>
        <taxon>Pseudomonadota</taxon>
        <taxon>Gammaproteobacteria</taxon>
        <taxon>Alteromonadales</taxon>
        <taxon>Ferrimonadaceae</taxon>
        <taxon>Paraferrimonas</taxon>
    </lineage>
</organism>
<evidence type="ECO:0000313" key="5">
    <source>
        <dbReference type="EMBL" id="GLP95858.1"/>
    </source>
</evidence>
<evidence type="ECO:0000259" key="4">
    <source>
        <dbReference type="Pfam" id="PF02275"/>
    </source>
</evidence>
<protein>
    <submittedName>
        <fullName evidence="5">Choloylglycine hydrolase</fullName>
    </submittedName>
</protein>
<keyword evidence="6" id="KW-1185">Reference proteome</keyword>
<dbReference type="RefSeq" id="WP_095506426.1">
    <property type="nucleotide sequence ID" value="NZ_BSNC01000003.1"/>
</dbReference>
<dbReference type="AlphaFoldDB" id="A0AA37RV99"/>
<dbReference type="SUPFAM" id="SSF56235">
    <property type="entry name" value="N-terminal nucleophile aminohydrolases (Ntn hydrolases)"/>
    <property type="match status" value="1"/>
</dbReference>
<keyword evidence="3" id="KW-0732">Signal</keyword>
<feature type="signal peptide" evidence="3">
    <location>
        <begin position="1"/>
        <end position="23"/>
    </location>
</feature>
<reference evidence="5" key="1">
    <citation type="journal article" date="2014" name="Int. J. Syst. Evol. Microbiol.">
        <title>Complete genome sequence of Corynebacterium casei LMG S-19264T (=DSM 44701T), isolated from a smear-ripened cheese.</title>
        <authorList>
            <consortium name="US DOE Joint Genome Institute (JGI-PGF)"/>
            <person name="Walter F."/>
            <person name="Albersmeier A."/>
            <person name="Kalinowski J."/>
            <person name="Ruckert C."/>
        </authorList>
    </citation>
    <scope>NUCLEOTIDE SEQUENCE</scope>
    <source>
        <strain evidence="5">NBRC 101628</strain>
    </source>
</reference>
<evidence type="ECO:0000256" key="1">
    <source>
        <dbReference type="ARBA" id="ARBA00006625"/>
    </source>
</evidence>
<dbReference type="PANTHER" id="PTHR35527">
    <property type="entry name" value="CHOLOYLGLYCINE HYDROLASE"/>
    <property type="match status" value="1"/>
</dbReference>
<evidence type="ECO:0000256" key="2">
    <source>
        <dbReference type="ARBA" id="ARBA00022801"/>
    </source>
</evidence>
<dbReference type="PANTHER" id="PTHR35527:SF2">
    <property type="entry name" value="HYDROLASE"/>
    <property type="match status" value="1"/>
</dbReference>
<reference evidence="5" key="2">
    <citation type="submission" date="2023-01" db="EMBL/GenBank/DDBJ databases">
        <title>Draft genome sequence of Paraferrimonas sedimenticola strain NBRC 101628.</title>
        <authorList>
            <person name="Sun Q."/>
            <person name="Mori K."/>
        </authorList>
    </citation>
    <scope>NUCLEOTIDE SEQUENCE</scope>
    <source>
        <strain evidence="5">NBRC 101628</strain>
    </source>
</reference>
<accession>A0AA37RV99</accession>
<feature type="domain" description="Choloylglycine hydrolase/NAAA C-terminal" evidence="4">
    <location>
        <begin position="28"/>
        <end position="312"/>
    </location>
</feature>
<dbReference type="EMBL" id="BSNC01000003">
    <property type="protein sequence ID" value="GLP95858.1"/>
    <property type="molecule type" value="Genomic_DNA"/>
</dbReference>
<evidence type="ECO:0000313" key="6">
    <source>
        <dbReference type="Proteomes" id="UP001161422"/>
    </source>
</evidence>
<sequence>MKSTFKKALITAVVAATTTFACAQASACTYINFKNGQDNTFTARTQEWPGTMDGKFALVPRGFEGENYTTKYGFVSTLYVDVLHDGMNEHGLQMSMLALGVSQYAPEGSGDINKGEVVGYVLGNFKSVDEAEKALKETKVHNTIFKAIPELGEYVGVHFVITDNKRSIVVEYLDDSGYPNIFENKLGVMTNEPTYDVQEMLANSLLDEGKVRFSEANFHPFDMSIEGRFQKAVAFNHTQNDDSVQTDEQGIARAWTLANTFDIPQGALYWRHVSDVPQFVSWSSVGDIANKRYFYRTYDNMVIREINLAELDFSKVKYEEFQLFGKTEFNKVEFQQFK</sequence>
<dbReference type="Proteomes" id="UP001161422">
    <property type="component" value="Unassembled WGS sequence"/>
</dbReference>
<dbReference type="Pfam" id="PF02275">
    <property type="entry name" value="CBAH"/>
    <property type="match status" value="1"/>
</dbReference>
<feature type="chain" id="PRO_5041351516" evidence="3">
    <location>
        <begin position="24"/>
        <end position="338"/>
    </location>
</feature>
<dbReference type="InterPro" id="IPR029055">
    <property type="entry name" value="Ntn_hydrolases_N"/>
</dbReference>
<dbReference type="InterPro" id="IPR029132">
    <property type="entry name" value="CBAH/NAAA_C"/>
</dbReference>
<name>A0AA37RV99_9GAMM</name>
<dbReference type="GO" id="GO:0016787">
    <property type="term" value="F:hydrolase activity"/>
    <property type="evidence" value="ECO:0007669"/>
    <property type="project" value="UniProtKB-KW"/>
</dbReference>